<sequence length="220" mass="23702">MPDLRTTFIPKTPASSLTRTPEVPRTVNVIVLLATVVFLVALTGAAGLYFYRAVLARDIERLSGSITRAEEIISPVLVSQLSEFDTRSKIVKNLIDGHMVLSPLFDLLEELVIPNVRFTEFKYALGREGNAKLNLAGEARSYVALASQSDVLGKGGSVRNPIFSNFELNPSGNVTFAFSADIARDAQLFRNTLKTEAPPVVAPPASPQAGTSTPATQGEQ</sequence>
<proteinExistence type="predicted"/>
<dbReference type="AlphaFoldDB" id="A0A1G2DAF9"/>
<evidence type="ECO:0000313" key="4">
    <source>
        <dbReference type="Proteomes" id="UP000178099"/>
    </source>
</evidence>
<dbReference type="Proteomes" id="UP000178099">
    <property type="component" value="Unassembled WGS sequence"/>
</dbReference>
<accession>A0A1G2DAF9</accession>
<organism evidence="3 4">
    <name type="scientific">Candidatus Lloydbacteria bacterium RIFCSPHIGHO2_02_FULL_51_22</name>
    <dbReference type="NCBI Taxonomy" id="1798663"/>
    <lineage>
        <taxon>Bacteria</taxon>
        <taxon>Candidatus Lloydiibacteriota</taxon>
    </lineage>
</organism>
<keyword evidence="2" id="KW-0472">Membrane</keyword>
<evidence type="ECO:0000256" key="2">
    <source>
        <dbReference type="SAM" id="Phobius"/>
    </source>
</evidence>
<protein>
    <recommendedName>
        <fullName evidence="5">PilN domain-containing protein</fullName>
    </recommendedName>
</protein>
<evidence type="ECO:0000256" key="1">
    <source>
        <dbReference type="SAM" id="MobiDB-lite"/>
    </source>
</evidence>
<evidence type="ECO:0000313" key="3">
    <source>
        <dbReference type="EMBL" id="OGZ10596.1"/>
    </source>
</evidence>
<feature type="transmembrane region" description="Helical" evidence="2">
    <location>
        <begin position="29"/>
        <end position="51"/>
    </location>
</feature>
<keyword evidence="2" id="KW-1133">Transmembrane helix</keyword>
<evidence type="ECO:0008006" key="5">
    <source>
        <dbReference type="Google" id="ProtNLM"/>
    </source>
</evidence>
<keyword evidence="2" id="KW-0812">Transmembrane</keyword>
<feature type="region of interest" description="Disordered" evidence="1">
    <location>
        <begin position="196"/>
        <end position="220"/>
    </location>
</feature>
<feature type="compositionally biased region" description="Polar residues" evidence="1">
    <location>
        <begin position="210"/>
        <end position="220"/>
    </location>
</feature>
<comment type="caution">
    <text evidence="3">The sequence shown here is derived from an EMBL/GenBank/DDBJ whole genome shotgun (WGS) entry which is preliminary data.</text>
</comment>
<name>A0A1G2DAF9_9BACT</name>
<dbReference type="EMBL" id="MHLN01000036">
    <property type="protein sequence ID" value="OGZ10596.1"/>
    <property type="molecule type" value="Genomic_DNA"/>
</dbReference>
<reference evidence="3 4" key="1">
    <citation type="journal article" date="2016" name="Nat. Commun.">
        <title>Thousands of microbial genomes shed light on interconnected biogeochemical processes in an aquifer system.</title>
        <authorList>
            <person name="Anantharaman K."/>
            <person name="Brown C.T."/>
            <person name="Hug L.A."/>
            <person name="Sharon I."/>
            <person name="Castelle C.J."/>
            <person name="Probst A.J."/>
            <person name="Thomas B.C."/>
            <person name="Singh A."/>
            <person name="Wilkins M.J."/>
            <person name="Karaoz U."/>
            <person name="Brodie E.L."/>
            <person name="Williams K.H."/>
            <person name="Hubbard S.S."/>
            <person name="Banfield J.F."/>
        </authorList>
    </citation>
    <scope>NUCLEOTIDE SEQUENCE [LARGE SCALE GENOMIC DNA]</scope>
</reference>
<gene>
    <name evidence="3" type="ORF">A3D67_01940</name>
</gene>